<dbReference type="EMBL" id="RJJE01000002">
    <property type="protein sequence ID" value="RNI32273.1"/>
    <property type="molecule type" value="Genomic_DNA"/>
</dbReference>
<accession>A0A3M9N4Z2</accession>
<dbReference type="RefSeq" id="WP_123131573.1">
    <property type="nucleotide sequence ID" value="NZ_RJJE01000002.1"/>
</dbReference>
<evidence type="ECO:0000313" key="2">
    <source>
        <dbReference type="EMBL" id="RNI32273.1"/>
    </source>
</evidence>
<gene>
    <name evidence="2" type="ORF">EFA69_02795</name>
</gene>
<comment type="caution">
    <text evidence="2">The sequence shown here is derived from an EMBL/GenBank/DDBJ whole genome shotgun (WGS) entry which is preliminary data.</text>
</comment>
<dbReference type="Pfam" id="PF14092">
    <property type="entry name" value="DUF4270"/>
    <property type="match status" value="1"/>
</dbReference>
<evidence type="ECO:0000256" key="1">
    <source>
        <dbReference type="SAM" id="SignalP"/>
    </source>
</evidence>
<protein>
    <submittedName>
        <fullName evidence="2">DUF4270 family protein</fullName>
    </submittedName>
</protein>
<sequence>MNWRISKAAAVLFLSSFLFPSCEDPTAIGLELQEPGTQIGTTYSDTSTVVASTVLLQDSIIGLGAPNVQVGRVTDGEFGTVTAKTFAEFGPLSFPAHPDSIDVTKGADSLIINLDYSYSFGDTTKTLAFNVHRLTQGFRDDETYYTNEAMSYNDTPVGTVTFLPRPRSTVKSTADTSRTVPVLLKLKITGGFANEVLQTLAQTSTLDAFTNVMKGLAIVPANGSAGEGSIIGFSLLSSSTNLTLHYKSKKNIAKTTTFLYTDRYYNQVQADRTGTPLASFTPTSANGSTLSSTATNNRTYLQAGTGLATVIRMPHLAFFRESDPVAAALTGKKQDRQLAINKAELIIPVVESSVISAQDSAKLPPVISVVTATPSNRMALTQGTQGIPIALTAEGTSQRATLQYRGKQGGYVYVINITSYIQNLLYNRLANNGLILLPSNLSDDAATPTNLAQTVNRAIIEANQSNNAARRIKLRLFYSTAQ</sequence>
<keyword evidence="3" id="KW-1185">Reference proteome</keyword>
<dbReference type="OrthoDB" id="1092930at2"/>
<dbReference type="InterPro" id="IPR025366">
    <property type="entry name" value="DUF4270"/>
</dbReference>
<feature type="signal peptide" evidence="1">
    <location>
        <begin position="1"/>
        <end position="20"/>
    </location>
</feature>
<dbReference type="Proteomes" id="UP000271010">
    <property type="component" value="Unassembled WGS sequence"/>
</dbReference>
<reference evidence="2 3" key="1">
    <citation type="submission" date="2018-11" db="EMBL/GenBank/DDBJ databases">
        <title>Rufibacter latericius sp. nov., isolated from water in Baiyang Lake.</title>
        <authorList>
            <person name="Yang Y."/>
        </authorList>
    </citation>
    <scope>NUCLEOTIDE SEQUENCE [LARGE SCALE GENOMIC DNA]</scope>
    <source>
        <strain evidence="2 3">MCC P1</strain>
    </source>
</reference>
<evidence type="ECO:0000313" key="3">
    <source>
        <dbReference type="Proteomes" id="UP000271010"/>
    </source>
</evidence>
<dbReference type="AlphaFoldDB" id="A0A3M9N4Z2"/>
<organism evidence="2 3">
    <name type="scientific">Rufibacter immobilis</name>
    <dbReference type="NCBI Taxonomy" id="1348778"/>
    <lineage>
        <taxon>Bacteria</taxon>
        <taxon>Pseudomonadati</taxon>
        <taxon>Bacteroidota</taxon>
        <taxon>Cytophagia</taxon>
        <taxon>Cytophagales</taxon>
        <taxon>Hymenobacteraceae</taxon>
        <taxon>Rufibacter</taxon>
    </lineage>
</organism>
<keyword evidence="1" id="KW-0732">Signal</keyword>
<proteinExistence type="predicted"/>
<feature type="chain" id="PRO_5017921751" evidence="1">
    <location>
        <begin position="21"/>
        <end position="482"/>
    </location>
</feature>
<name>A0A3M9N4Z2_9BACT</name>